<reference evidence="4 5" key="1">
    <citation type="journal article" date="2019" name="Commun. Biol.">
        <title>The bagworm genome reveals a unique fibroin gene that provides high tensile strength.</title>
        <authorList>
            <person name="Kono N."/>
            <person name="Nakamura H."/>
            <person name="Ohtoshi R."/>
            <person name="Tomita M."/>
            <person name="Numata K."/>
            <person name="Arakawa K."/>
        </authorList>
    </citation>
    <scope>NUCLEOTIDE SEQUENCE [LARGE SCALE GENOMIC DNA]</scope>
</reference>
<evidence type="ECO:0000256" key="1">
    <source>
        <dbReference type="ARBA" id="ARBA00001968"/>
    </source>
</evidence>
<comment type="cofactor">
    <cofactor evidence="1">
        <name>a divalent metal cation</name>
        <dbReference type="ChEBI" id="CHEBI:60240"/>
    </cofactor>
</comment>
<accession>A0A4C1VZM3</accession>
<organism evidence="4 5">
    <name type="scientific">Eumeta variegata</name>
    <name type="common">Bagworm moth</name>
    <name type="synonym">Eumeta japonica</name>
    <dbReference type="NCBI Taxonomy" id="151549"/>
    <lineage>
        <taxon>Eukaryota</taxon>
        <taxon>Metazoa</taxon>
        <taxon>Ecdysozoa</taxon>
        <taxon>Arthropoda</taxon>
        <taxon>Hexapoda</taxon>
        <taxon>Insecta</taxon>
        <taxon>Pterygota</taxon>
        <taxon>Neoptera</taxon>
        <taxon>Endopterygota</taxon>
        <taxon>Lepidoptera</taxon>
        <taxon>Glossata</taxon>
        <taxon>Ditrysia</taxon>
        <taxon>Tineoidea</taxon>
        <taxon>Psychidae</taxon>
        <taxon>Oiketicinae</taxon>
        <taxon>Eumeta</taxon>
    </lineage>
</organism>
<evidence type="ECO:0000313" key="5">
    <source>
        <dbReference type="Proteomes" id="UP000299102"/>
    </source>
</evidence>
<evidence type="ECO:0000313" key="4">
    <source>
        <dbReference type="EMBL" id="GBP44050.1"/>
    </source>
</evidence>
<gene>
    <name evidence="4" type="ORF">EVAR_85204_1</name>
</gene>
<keyword evidence="5" id="KW-1185">Reference proteome</keyword>
<evidence type="ECO:0000256" key="2">
    <source>
        <dbReference type="ARBA" id="ARBA00022723"/>
    </source>
</evidence>
<sequence length="190" mass="21009">MAVVDDKYRFIIVDIGAFGRNSDGGIFASSKLARRLESNSLDIPNDKPLPGSDRHKPHVFIGDEAFPLMKNLMRPYPRCRGLSKAQTIFNERLSRACKVVEDAFGILYQKFGIYNNMGNCPQCQQWRCQCLLKPHPGRLNLGKAWMGTLDGGAGGRVAPRAQVGVAASRLLLAICTVYIQPLPLPLLLLL</sequence>
<protein>
    <recommendedName>
        <fullName evidence="3">DDE Tnp4 domain-containing protein</fullName>
    </recommendedName>
</protein>
<dbReference type="InterPro" id="IPR027806">
    <property type="entry name" value="HARBI1_dom"/>
</dbReference>
<evidence type="ECO:0000259" key="3">
    <source>
        <dbReference type="Pfam" id="PF13359"/>
    </source>
</evidence>
<feature type="domain" description="DDE Tnp4" evidence="3">
    <location>
        <begin position="2"/>
        <end position="116"/>
    </location>
</feature>
<name>A0A4C1VZM3_EUMVA</name>
<dbReference type="AlphaFoldDB" id="A0A4C1VZM3"/>
<dbReference type="STRING" id="151549.A0A4C1VZM3"/>
<comment type="caution">
    <text evidence="4">The sequence shown here is derived from an EMBL/GenBank/DDBJ whole genome shotgun (WGS) entry which is preliminary data.</text>
</comment>
<dbReference type="OrthoDB" id="6581217at2759"/>
<keyword evidence="2" id="KW-0479">Metal-binding</keyword>
<dbReference type="Proteomes" id="UP000299102">
    <property type="component" value="Unassembled WGS sequence"/>
</dbReference>
<proteinExistence type="predicted"/>
<dbReference type="EMBL" id="BGZK01000446">
    <property type="protein sequence ID" value="GBP44050.1"/>
    <property type="molecule type" value="Genomic_DNA"/>
</dbReference>
<dbReference type="GO" id="GO:0046872">
    <property type="term" value="F:metal ion binding"/>
    <property type="evidence" value="ECO:0007669"/>
    <property type="project" value="UniProtKB-KW"/>
</dbReference>
<dbReference type="Pfam" id="PF13359">
    <property type="entry name" value="DDE_Tnp_4"/>
    <property type="match status" value="1"/>
</dbReference>